<evidence type="ECO:0000256" key="1">
    <source>
        <dbReference type="ARBA" id="ARBA00008857"/>
    </source>
</evidence>
<dbReference type="PANTHER" id="PTHR30349:SF41">
    <property type="entry name" value="INTEGRASE_RECOMBINASE PROTEIN MJ0367-RELATED"/>
    <property type="match status" value="1"/>
</dbReference>
<dbReference type="EMBL" id="JACCCW010000002">
    <property type="protein sequence ID" value="NYF81316.1"/>
    <property type="molecule type" value="Genomic_DNA"/>
</dbReference>
<evidence type="ECO:0000313" key="6">
    <source>
        <dbReference type="EMBL" id="NYF81316.1"/>
    </source>
</evidence>
<gene>
    <name evidence="6" type="ORF">HDF17_003636</name>
</gene>
<dbReference type="GO" id="GO:0015074">
    <property type="term" value="P:DNA integration"/>
    <property type="evidence" value="ECO:0007669"/>
    <property type="project" value="InterPro"/>
</dbReference>
<evidence type="ECO:0000259" key="5">
    <source>
        <dbReference type="PROSITE" id="PS51898"/>
    </source>
</evidence>
<comment type="similarity">
    <text evidence="1">Belongs to the 'phage' integrase family.</text>
</comment>
<dbReference type="PANTHER" id="PTHR30349">
    <property type="entry name" value="PHAGE INTEGRASE-RELATED"/>
    <property type="match status" value="1"/>
</dbReference>
<keyword evidence="7" id="KW-1185">Reference proteome</keyword>
<dbReference type="CDD" id="cd00397">
    <property type="entry name" value="DNA_BRE_C"/>
    <property type="match status" value="1"/>
</dbReference>
<evidence type="ECO:0000256" key="4">
    <source>
        <dbReference type="SAM" id="MobiDB-lite"/>
    </source>
</evidence>
<dbReference type="PROSITE" id="PS51898">
    <property type="entry name" value="TYR_RECOMBINASE"/>
    <property type="match status" value="1"/>
</dbReference>
<name>A0A7Y9PK35_9BACT</name>
<evidence type="ECO:0000313" key="7">
    <source>
        <dbReference type="Proteomes" id="UP000589520"/>
    </source>
</evidence>
<proteinExistence type="inferred from homology"/>
<dbReference type="GO" id="GO:0006310">
    <property type="term" value="P:DNA recombination"/>
    <property type="evidence" value="ECO:0007669"/>
    <property type="project" value="UniProtKB-KW"/>
</dbReference>
<sequence length="473" mass="54590">MAFVTEKEELKPGLILFRRGDVGHRMWYCRMKMPKADRYKTVSLKTTDIGAARERAFDQDADVRFRIKHDVPVFNRPFRDVAREYLLTQEARAKRGEISAARPKKLRAVIEGTLDRYAGSTQVHLIGDERWGSYPAWRRENGAGRHRRNGVREVTADAAQSFADHEAERRTKVQHTLGIRVLKPIEVKPSEEWIVPFISDSTIRFEMSIFGAIMNYAVKKRYVPASQRFDERPKLKTMRRDEFTLEEYRKLHTVGRKWIAEADKPSSVWYRTVTYNLILIACNTGMRPAEMKNLRWRDIMPAKDREGREIVVLFVQGKGKSRKLVAPKSVGDYLERIRTISKAMTPDDRVFTTSTGKPAKMLYSSLIANLLNEANLREGTQGVPRSTYCFRHTYATLRLQEGVDVYFLAEQMGTSVHMIEQHYGHVNTIKHADRVLQGMAGWELPQPDDTKAKASKAAETHDKGKRGQRHRPR</sequence>
<dbReference type="InterPro" id="IPR011010">
    <property type="entry name" value="DNA_brk_join_enz"/>
</dbReference>
<dbReference type="InterPro" id="IPR013762">
    <property type="entry name" value="Integrase-like_cat_sf"/>
</dbReference>
<dbReference type="Pfam" id="PF00589">
    <property type="entry name" value="Phage_integrase"/>
    <property type="match status" value="1"/>
</dbReference>
<dbReference type="InterPro" id="IPR002104">
    <property type="entry name" value="Integrase_catalytic"/>
</dbReference>
<feature type="compositionally biased region" description="Basic residues" evidence="4">
    <location>
        <begin position="463"/>
        <end position="473"/>
    </location>
</feature>
<dbReference type="RefSeq" id="WP_179493144.1">
    <property type="nucleotide sequence ID" value="NZ_JACCCW010000002.1"/>
</dbReference>
<keyword evidence="3" id="KW-0233">DNA recombination</keyword>
<evidence type="ECO:0000256" key="3">
    <source>
        <dbReference type="ARBA" id="ARBA00023172"/>
    </source>
</evidence>
<feature type="region of interest" description="Disordered" evidence="4">
    <location>
        <begin position="442"/>
        <end position="473"/>
    </location>
</feature>
<protein>
    <submittedName>
        <fullName evidence="6">Integrase</fullName>
    </submittedName>
</protein>
<dbReference type="AlphaFoldDB" id="A0A7Y9PK35"/>
<organism evidence="6 7">
    <name type="scientific">Granulicella arctica</name>
    <dbReference type="NCBI Taxonomy" id="940613"/>
    <lineage>
        <taxon>Bacteria</taxon>
        <taxon>Pseudomonadati</taxon>
        <taxon>Acidobacteriota</taxon>
        <taxon>Terriglobia</taxon>
        <taxon>Terriglobales</taxon>
        <taxon>Acidobacteriaceae</taxon>
        <taxon>Granulicella</taxon>
    </lineage>
</organism>
<dbReference type="GO" id="GO:0003677">
    <property type="term" value="F:DNA binding"/>
    <property type="evidence" value="ECO:0007669"/>
    <property type="project" value="UniProtKB-KW"/>
</dbReference>
<accession>A0A7Y9PK35</accession>
<feature type="domain" description="Tyr recombinase" evidence="5">
    <location>
        <begin position="254"/>
        <end position="437"/>
    </location>
</feature>
<dbReference type="Proteomes" id="UP000589520">
    <property type="component" value="Unassembled WGS sequence"/>
</dbReference>
<dbReference type="InterPro" id="IPR050090">
    <property type="entry name" value="Tyrosine_recombinase_XerCD"/>
</dbReference>
<comment type="caution">
    <text evidence="6">The sequence shown here is derived from an EMBL/GenBank/DDBJ whole genome shotgun (WGS) entry which is preliminary data.</text>
</comment>
<keyword evidence="2" id="KW-0238">DNA-binding</keyword>
<dbReference type="SUPFAM" id="SSF56349">
    <property type="entry name" value="DNA breaking-rejoining enzymes"/>
    <property type="match status" value="1"/>
</dbReference>
<dbReference type="Gene3D" id="1.10.443.10">
    <property type="entry name" value="Intergrase catalytic core"/>
    <property type="match status" value="1"/>
</dbReference>
<reference evidence="6 7" key="1">
    <citation type="submission" date="2020-07" db="EMBL/GenBank/DDBJ databases">
        <title>Genomic Encyclopedia of Type Strains, Phase IV (KMG-V): Genome sequencing to study the core and pangenomes of soil and plant-associated prokaryotes.</title>
        <authorList>
            <person name="Whitman W."/>
        </authorList>
    </citation>
    <scope>NUCLEOTIDE SEQUENCE [LARGE SCALE GENOMIC DNA]</scope>
    <source>
        <strain evidence="6 7">X4EP2</strain>
    </source>
</reference>
<feature type="compositionally biased region" description="Basic and acidic residues" evidence="4">
    <location>
        <begin position="448"/>
        <end position="462"/>
    </location>
</feature>
<evidence type="ECO:0000256" key="2">
    <source>
        <dbReference type="ARBA" id="ARBA00023125"/>
    </source>
</evidence>